<keyword evidence="1" id="KW-0472">Membrane</keyword>
<feature type="transmembrane region" description="Helical" evidence="1">
    <location>
        <begin position="118"/>
        <end position="136"/>
    </location>
</feature>
<protein>
    <recommendedName>
        <fullName evidence="4">DUF202 domain-containing protein</fullName>
    </recommendedName>
</protein>
<sequence length="179" mass="20193">MESYGLYLLSVMESKGIVMNDNKTSASEAKEALNLLDNTQQALLSDSTPSVWIRLVMSISFAAIFFGYGMTEHENMWALAMWIGAIMFGLTTALYIYTYRLQGIRIGFLPKSSQSEKLNVIAAFVFVILAFGGRYLRTEYGIEWSPHVCSFLAAVTFFWLQHKYPTGEIEVKEHTDGNT</sequence>
<evidence type="ECO:0000256" key="1">
    <source>
        <dbReference type="SAM" id="Phobius"/>
    </source>
</evidence>
<keyword evidence="1" id="KW-0812">Transmembrane</keyword>
<name>A0ABQ6HEP1_9GAMM</name>
<evidence type="ECO:0000313" key="2">
    <source>
        <dbReference type="EMBL" id="GLX86588.1"/>
    </source>
</evidence>
<dbReference type="Proteomes" id="UP001157134">
    <property type="component" value="Unassembled WGS sequence"/>
</dbReference>
<dbReference type="EMBL" id="BSSV01000006">
    <property type="protein sequence ID" value="GLX86588.1"/>
    <property type="molecule type" value="Genomic_DNA"/>
</dbReference>
<evidence type="ECO:0008006" key="4">
    <source>
        <dbReference type="Google" id="ProtNLM"/>
    </source>
</evidence>
<keyword evidence="1" id="KW-1133">Transmembrane helix</keyword>
<accession>A0ABQ6HEP1</accession>
<organism evidence="2 3">
    <name type="scientific">Thalassotalea loyana</name>
    <dbReference type="NCBI Taxonomy" id="280483"/>
    <lineage>
        <taxon>Bacteria</taxon>
        <taxon>Pseudomonadati</taxon>
        <taxon>Pseudomonadota</taxon>
        <taxon>Gammaproteobacteria</taxon>
        <taxon>Alteromonadales</taxon>
        <taxon>Colwelliaceae</taxon>
        <taxon>Thalassotalea</taxon>
    </lineage>
</organism>
<keyword evidence="3" id="KW-1185">Reference proteome</keyword>
<feature type="transmembrane region" description="Helical" evidence="1">
    <location>
        <begin position="76"/>
        <end position="97"/>
    </location>
</feature>
<gene>
    <name evidence="2" type="ORF">tloyanaT_28410</name>
</gene>
<reference evidence="2 3" key="1">
    <citation type="submission" date="2023-03" db="EMBL/GenBank/DDBJ databases">
        <title>Thalassotalea loyana LMG 22536T draft genome sequence.</title>
        <authorList>
            <person name="Sawabe T."/>
        </authorList>
    </citation>
    <scope>NUCLEOTIDE SEQUENCE [LARGE SCALE GENOMIC DNA]</scope>
    <source>
        <strain evidence="2 3">LMG 22536</strain>
    </source>
</reference>
<feature type="transmembrane region" description="Helical" evidence="1">
    <location>
        <begin position="51"/>
        <end position="70"/>
    </location>
</feature>
<proteinExistence type="predicted"/>
<evidence type="ECO:0000313" key="3">
    <source>
        <dbReference type="Proteomes" id="UP001157134"/>
    </source>
</evidence>
<comment type="caution">
    <text evidence="2">The sequence shown here is derived from an EMBL/GenBank/DDBJ whole genome shotgun (WGS) entry which is preliminary data.</text>
</comment>